<reference evidence="1" key="1">
    <citation type="submission" date="2021-06" db="EMBL/GenBank/DDBJ databases">
        <title>Comparative genomics, transcriptomics and evolutionary studies reveal genomic signatures of adaptation to plant cell wall in hemibiotrophic fungi.</title>
        <authorList>
            <consortium name="DOE Joint Genome Institute"/>
            <person name="Baroncelli R."/>
            <person name="Diaz J.F."/>
            <person name="Benocci T."/>
            <person name="Peng M."/>
            <person name="Battaglia E."/>
            <person name="Haridas S."/>
            <person name="Andreopoulos W."/>
            <person name="Labutti K."/>
            <person name="Pangilinan J."/>
            <person name="Floch G.L."/>
            <person name="Makela M.R."/>
            <person name="Henrissat B."/>
            <person name="Grigoriev I.V."/>
            <person name="Crouch J.A."/>
            <person name="De Vries R.P."/>
            <person name="Sukno S.A."/>
            <person name="Thon M.R."/>
        </authorList>
    </citation>
    <scope>NUCLEOTIDE SEQUENCE</scope>
    <source>
        <strain evidence="1">MAFF235873</strain>
    </source>
</reference>
<dbReference type="AlphaFoldDB" id="A0AAD9HEN2"/>
<dbReference type="NCBIfam" id="TIGR01488">
    <property type="entry name" value="HAD-SF-IB"/>
    <property type="match status" value="1"/>
</dbReference>
<evidence type="ECO:0008006" key="3">
    <source>
        <dbReference type="Google" id="ProtNLM"/>
    </source>
</evidence>
<dbReference type="Pfam" id="PF12710">
    <property type="entry name" value="HAD"/>
    <property type="match status" value="1"/>
</dbReference>
<dbReference type="PANTHER" id="PTHR28181">
    <property type="entry name" value="UPF0655 PROTEIN YCR015C"/>
    <property type="match status" value="1"/>
</dbReference>
<dbReference type="InterPro" id="IPR050849">
    <property type="entry name" value="HAD-like_hydrolase_phosphatase"/>
</dbReference>
<protein>
    <recommendedName>
        <fullName evidence="3">Haloacid dehalogenase-like hydrolase</fullName>
    </recommendedName>
</protein>
<evidence type="ECO:0000313" key="1">
    <source>
        <dbReference type="EMBL" id="KAK2026856.1"/>
    </source>
</evidence>
<proteinExistence type="predicted"/>
<accession>A0AAD9HEN2</accession>
<comment type="caution">
    <text evidence="1">The sequence shown here is derived from an EMBL/GenBank/DDBJ whole genome shotgun (WGS) entry which is preliminary data.</text>
</comment>
<evidence type="ECO:0000313" key="2">
    <source>
        <dbReference type="Proteomes" id="UP001232148"/>
    </source>
</evidence>
<dbReference type="Proteomes" id="UP001232148">
    <property type="component" value="Unassembled WGS sequence"/>
</dbReference>
<gene>
    <name evidence="1" type="ORF">LX32DRAFT_465763</name>
</gene>
<sequence length="319" mass="35637">MSRWMCLRIHSNARRACTSRRALRLYSVPTIAIMLRKTLNLVFDFDGTITEKDTIGTLAQIALRFQNERGIYLSSAWQQILKDYNQDHTHHVSIYNPVANDRLSLQEELAYLRGLSVVELRSVQRVEQSGLFRGITREDLEKAGDSARTEGMVKLRDGFAKLMDLAKDNGWTVSVVSVNWSRSFISGVLSDYSFDIVANEIETDGSISGPDVLGEPSRQTKLTTCEDKLRALRALAIRRGIEDAGALVYFGDSTTDIECLLETRGVVMSSGPDSTLMTTLRRVGYEVSHVDEHHSSSSIAWASKFVEVLTSGFLTSMVD</sequence>
<dbReference type="InterPro" id="IPR023214">
    <property type="entry name" value="HAD_sf"/>
</dbReference>
<keyword evidence="2" id="KW-1185">Reference proteome</keyword>
<dbReference type="InterPro" id="IPR036412">
    <property type="entry name" value="HAD-like_sf"/>
</dbReference>
<organism evidence="1 2">
    <name type="scientific">Colletotrichum zoysiae</name>
    <dbReference type="NCBI Taxonomy" id="1216348"/>
    <lineage>
        <taxon>Eukaryota</taxon>
        <taxon>Fungi</taxon>
        <taxon>Dikarya</taxon>
        <taxon>Ascomycota</taxon>
        <taxon>Pezizomycotina</taxon>
        <taxon>Sordariomycetes</taxon>
        <taxon>Hypocreomycetidae</taxon>
        <taxon>Glomerellales</taxon>
        <taxon>Glomerellaceae</taxon>
        <taxon>Colletotrichum</taxon>
        <taxon>Colletotrichum graminicola species complex</taxon>
    </lineage>
</organism>
<dbReference type="SUPFAM" id="SSF56784">
    <property type="entry name" value="HAD-like"/>
    <property type="match status" value="1"/>
</dbReference>
<name>A0AAD9HEN2_9PEZI</name>
<dbReference type="EMBL" id="MU842906">
    <property type="protein sequence ID" value="KAK2026856.1"/>
    <property type="molecule type" value="Genomic_DNA"/>
</dbReference>
<dbReference type="Gene3D" id="3.40.50.1000">
    <property type="entry name" value="HAD superfamily/HAD-like"/>
    <property type="match status" value="1"/>
</dbReference>
<dbReference type="PANTHER" id="PTHR28181:SF1">
    <property type="entry name" value="COLD TOLERANCE PROTEIN 1"/>
    <property type="match status" value="1"/>
</dbReference>